<evidence type="ECO:0000313" key="2">
    <source>
        <dbReference type="EMBL" id="CVK34467.1"/>
    </source>
</evidence>
<dbReference type="KEGG" id="mema:MMAB1_3254"/>
<dbReference type="OrthoDB" id="112397at2157"/>
<organism evidence="2 3">
    <name type="scientific">Methanoculleus bourgensis</name>
    <dbReference type="NCBI Taxonomy" id="83986"/>
    <lineage>
        <taxon>Archaea</taxon>
        <taxon>Methanobacteriati</taxon>
        <taxon>Methanobacteriota</taxon>
        <taxon>Stenosarchaea group</taxon>
        <taxon>Methanomicrobia</taxon>
        <taxon>Methanomicrobiales</taxon>
        <taxon>Methanomicrobiaceae</taxon>
        <taxon>Methanoculleus</taxon>
    </lineage>
</organism>
<dbReference type="Proteomes" id="UP000069850">
    <property type="component" value="Chromosome 1"/>
</dbReference>
<reference evidence="2 3" key="1">
    <citation type="submission" date="2016-01" db="EMBL/GenBank/DDBJ databases">
        <authorList>
            <person name="Manzoor S."/>
        </authorList>
    </citation>
    <scope>NUCLEOTIDE SEQUENCE [LARGE SCALE GENOMIC DNA]</scope>
    <source>
        <strain evidence="2">Methanoculleus sp MAB1</strain>
    </source>
</reference>
<name>A0A0X8XY42_9EURY</name>
<feature type="region of interest" description="Disordered" evidence="1">
    <location>
        <begin position="23"/>
        <end position="65"/>
    </location>
</feature>
<protein>
    <submittedName>
        <fullName evidence="2">Uncharacterized protein</fullName>
    </submittedName>
</protein>
<dbReference type="RefSeq" id="WP_062265931.1">
    <property type="nucleotide sequence ID" value="NZ_DAIMMY010000001.1"/>
</dbReference>
<dbReference type="EMBL" id="LT158599">
    <property type="protein sequence ID" value="CVK34467.1"/>
    <property type="molecule type" value="Genomic_DNA"/>
</dbReference>
<evidence type="ECO:0000313" key="3">
    <source>
        <dbReference type="Proteomes" id="UP000069850"/>
    </source>
</evidence>
<feature type="compositionally biased region" description="Basic and acidic residues" evidence="1">
    <location>
        <begin position="31"/>
        <end position="45"/>
    </location>
</feature>
<accession>A0A0X8XY42</accession>
<dbReference type="AlphaFoldDB" id="A0A0X8XY42"/>
<evidence type="ECO:0000256" key="1">
    <source>
        <dbReference type="SAM" id="MobiDB-lite"/>
    </source>
</evidence>
<gene>
    <name evidence="2" type="ORF">MMAB1_3254</name>
</gene>
<dbReference type="GeneID" id="27138703"/>
<sequence>MKRIIAAAMIVFLVLPGFAAAAPGGHGAPAGEEHTAPRGEHRVNEEGNAQIAENETPGLDRNRMEKRDQNQVRLAVHTLLAAENRTGGIGRNISVIAREFNNSVKKTLEAEEQIRGRHGFVRFLFGGDEDAARLIAEETQRNRERVTELGQSIENCTCDNETKTMLREQVRTIEQEQDRLRALAEEELQHRGLFRWK</sequence>
<proteinExistence type="predicted"/>